<name>L7CL01_RHOBT</name>
<gene>
    <name evidence="1" type="ORF">RBSWK_01586</name>
</gene>
<comment type="caution">
    <text evidence="1">The sequence shown here is derived from an EMBL/GenBank/DDBJ whole genome shotgun (WGS) entry which is preliminary data.</text>
</comment>
<proteinExistence type="predicted"/>
<dbReference type="Proteomes" id="UP000010959">
    <property type="component" value="Unassembled WGS sequence"/>
</dbReference>
<evidence type="ECO:0000313" key="2">
    <source>
        <dbReference type="Proteomes" id="UP000010959"/>
    </source>
</evidence>
<accession>L7CL01</accession>
<reference evidence="1 2" key="1">
    <citation type="journal article" date="2013" name="Mar. Genomics">
        <title>Expression of sulfatases in Rhodopirellula baltica and the diversity of sulfatases in the genus Rhodopirellula.</title>
        <authorList>
            <person name="Wegner C.E."/>
            <person name="Richter-Heitmann T."/>
            <person name="Klindworth A."/>
            <person name="Klockow C."/>
            <person name="Richter M."/>
            <person name="Achstetter T."/>
            <person name="Glockner F.O."/>
            <person name="Harder J."/>
        </authorList>
    </citation>
    <scope>NUCLEOTIDE SEQUENCE [LARGE SCALE GENOMIC DNA]</scope>
    <source>
        <strain evidence="1 2">SWK14</strain>
    </source>
</reference>
<evidence type="ECO:0000313" key="1">
    <source>
        <dbReference type="EMBL" id="ELP34500.1"/>
    </source>
</evidence>
<dbReference type="EMBL" id="AMWG01000031">
    <property type="protein sequence ID" value="ELP34500.1"/>
    <property type="molecule type" value="Genomic_DNA"/>
</dbReference>
<protein>
    <submittedName>
        <fullName evidence="1">Uncharacterized protein</fullName>
    </submittedName>
</protein>
<sequence length="55" mass="6128">MADDYDLTLHIACWANDIFGLHLTRDQTRLLGRLGIAIDYDGLVTTADNPNPDEP</sequence>
<organism evidence="1 2">
    <name type="scientific">Rhodopirellula baltica SWK14</name>
    <dbReference type="NCBI Taxonomy" id="993516"/>
    <lineage>
        <taxon>Bacteria</taxon>
        <taxon>Pseudomonadati</taxon>
        <taxon>Planctomycetota</taxon>
        <taxon>Planctomycetia</taxon>
        <taxon>Pirellulales</taxon>
        <taxon>Pirellulaceae</taxon>
        <taxon>Rhodopirellula</taxon>
    </lineage>
</organism>
<dbReference type="AlphaFoldDB" id="L7CL01"/>